<feature type="non-terminal residue" evidence="1">
    <location>
        <position position="1"/>
    </location>
</feature>
<protein>
    <submittedName>
        <fullName evidence="1">PPUP9740</fullName>
    </submittedName>
</protein>
<reference evidence="1" key="1">
    <citation type="submission" date="2014-12" db="EMBL/GenBank/DDBJ databases">
        <title>Parallel Evolution in Life History Adaptation Evident in the Tissue-Specific Poeciliopsis prolifica transcriptome.</title>
        <authorList>
            <person name="Jue N.K."/>
            <person name="Foley R.J."/>
            <person name="Obergfell C."/>
            <person name="Reznick D.N."/>
            <person name="O'Neill R.J."/>
            <person name="O'Neill M.J."/>
        </authorList>
    </citation>
    <scope>NUCLEOTIDE SEQUENCE</scope>
</reference>
<dbReference type="EMBL" id="GBYX01477993">
    <property type="protein sequence ID" value="JAO03697.1"/>
    <property type="molecule type" value="Transcribed_RNA"/>
</dbReference>
<organism evidence="1">
    <name type="scientific">Poeciliopsis prolifica</name>
    <name type="common">blackstripe livebearer</name>
    <dbReference type="NCBI Taxonomy" id="188132"/>
    <lineage>
        <taxon>Eukaryota</taxon>
        <taxon>Metazoa</taxon>
        <taxon>Chordata</taxon>
        <taxon>Craniata</taxon>
        <taxon>Vertebrata</taxon>
        <taxon>Euteleostomi</taxon>
        <taxon>Actinopterygii</taxon>
        <taxon>Neopterygii</taxon>
        <taxon>Teleostei</taxon>
        <taxon>Neoteleostei</taxon>
        <taxon>Acanthomorphata</taxon>
        <taxon>Ovalentaria</taxon>
        <taxon>Atherinomorphae</taxon>
        <taxon>Cyprinodontiformes</taxon>
        <taxon>Poeciliidae</taxon>
        <taxon>Poeciliinae</taxon>
        <taxon>Poeciliopsis</taxon>
    </lineage>
</organism>
<accession>A0A0S7EFQ3</accession>
<name>A0A0S7EFQ3_9TELE</name>
<evidence type="ECO:0000313" key="1">
    <source>
        <dbReference type="EMBL" id="JAO03697.1"/>
    </source>
</evidence>
<sequence>SHCDSFTLIDPETDTEIKPDVKTFVTKTLVTQLEPSRFERFSDWMKLCRTIASLKRVAASFKKRDTESKGWKCFSDGTTAGEVSNAANFIIHTVQSKTFKEELKCIKTINHFQNRVVSKS</sequence>
<dbReference type="AlphaFoldDB" id="A0A0S7EFQ3"/>
<gene>
    <name evidence="1" type="primary">PPUP9740</name>
</gene>
<proteinExistence type="predicted"/>